<organism evidence="1 2">
    <name type="scientific">Kouleothrix aurantiaca</name>
    <dbReference type="NCBI Taxonomy" id="186479"/>
    <lineage>
        <taxon>Bacteria</taxon>
        <taxon>Bacillati</taxon>
        <taxon>Chloroflexota</taxon>
        <taxon>Chloroflexia</taxon>
        <taxon>Chloroflexales</taxon>
        <taxon>Roseiflexineae</taxon>
        <taxon>Roseiflexaceae</taxon>
        <taxon>Kouleothrix</taxon>
    </lineage>
</organism>
<dbReference type="AlphaFoldDB" id="A0A0P9DED7"/>
<evidence type="ECO:0000313" key="2">
    <source>
        <dbReference type="Proteomes" id="UP000050509"/>
    </source>
</evidence>
<proteinExistence type="predicted"/>
<dbReference type="Proteomes" id="UP000050509">
    <property type="component" value="Unassembled WGS sequence"/>
</dbReference>
<keyword evidence="2" id="KW-1185">Reference proteome</keyword>
<accession>A0A0P9DED7</accession>
<reference evidence="1 2" key="1">
    <citation type="submission" date="2015-09" db="EMBL/GenBank/DDBJ databases">
        <title>Draft genome sequence of Kouleothrix aurantiaca JCM 19913.</title>
        <authorList>
            <person name="Hemp J."/>
        </authorList>
    </citation>
    <scope>NUCLEOTIDE SEQUENCE [LARGE SCALE GENOMIC DNA]</scope>
    <source>
        <strain evidence="1 2">COM-B</strain>
    </source>
</reference>
<comment type="caution">
    <text evidence="1">The sequence shown here is derived from an EMBL/GenBank/DDBJ whole genome shotgun (WGS) entry which is preliminary data.</text>
</comment>
<feature type="non-terminal residue" evidence="1">
    <location>
        <position position="1"/>
    </location>
</feature>
<protein>
    <submittedName>
        <fullName evidence="1">Uncharacterized protein</fullName>
    </submittedName>
</protein>
<sequence>GLPINWDAEKARSWPQATRLDASAASLRRNLALWANNAQSFDSEGLPPQPFPPSDDPNSQRGRFLQHFAAFHHMPAPPALEDAETVDHSETLDFHQALSSLNTYGAVQRALGLVFDLELPRDFVPLTANLANPDTLAVTGVGPGWDWPCQPIRPCSKPRWRMSSWAMAGACLACGRQAC</sequence>
<evidence type="ECO:0000313" key="1">
    <source>
        <dbReference type="EMBL" id="KPV48450.1"/>
    </source>
</evidence>
<name>A0A0P9DED7_9CHLR</name>
<gene>
    <name evidence="1" type="ORF">SE17_38015</name>
</gene>
<dbReference type="EMBL" id="LJCR01002644">
    <property type="protein sequence ID" value="KPV48450.1"/>
    <property type="molecule type" value="Genomic_DNA"/>
</dbReference>